<dbReference type="Proteomes" id="UP000824089">
    <property type="component" value="Unassembled WGS sequence"/>
</dbReference>
<protein>
    <submittedName>
        <fullName evidence="3">Uncharacterized protein</fullName>
    </submittedName>
</protein>
<evidence type="ECO:0000313" key="4">
    <source>
        <dbReference type="Proteomes" id="UP000824089"/>
    </source>
</evidence>
<feature type="transmembrane region" description="Helical" evidence="2">
    <location>
        <begin position="67"/>
        <end position="84"/>
    </location>
</feature>
<dbReference type="EMBL" id="DVMM01000186">
    <property type="protein sequence ID" value="HIU30313.1"/>
    <property type="molecule type" value="Genomic_DNA"/>
</dbReference>
<evidence type="ECO:0000256" key="1">
    <source>
        <dbReference type="SAM" id="MobiDB-lite"/>
    </source>
</evidence>
<reference evidence="3" key="1">
    <citation type="submission" date="2020-10" db="EMBL/GenBank/DDBJ databases">
        <authorList>
            <person name="Gilroy R."/>
        </authorList>
    </citation>
    <scope>NUCLEOTIDE SEQUENCE</scope>
    <source>
        <strain evidence="3">CHK195-4489</strain>
    </source>
</reference>
<feature type="region of interest" description="Disordered" evidence="1">
    <location>
        <begin position="1"/>
        <end position="24"/>
    </location>
</feature>
<name>A0A9D1I8N8_9CLOT</name>
<feature type="transmembrane region" description="Helical" evidence="2">
    <location>
        <begin position="89"/>
        <end position="107"/>
    </location>
</feature>
<evidence type="ECO:0000256" key="2">
    <source>
        <dbReference type="SAM" id="Phobius"/>
    </source>
</evidence>
<accession>A0A9D1I8N8</accession>
<feature type="compositionally biased region" description="Polar residues" evidence="1">
    <location>
        <begin position="1"/>
        <end position="10"/>
    </location>
</feature>
<gene>
    <name evidence="3" type="ORF">IAD50_08475</name>
</gene>
<reference evidence="3" key="2">
    <citation type="journal article" date="2021" name="PeerJ">
        <title>Extensive microbial diversity within the chicken gut microbiome revealed by metagenomics and culture.</title>
        <authorList>
            <person name="Gilroy R."/>
            <person name="Ravi A."/>
            <person name="Getino M."/>
            <person name="Pursley I."/>
            <person name="Horton D.L."/>
            <person name="Alikhan N.F."/>
            <person name="Baker D."/>
            <person name="Gharbi K."/>
            <person name="Hall N."/>
            <person name="Watson M."/>
            <person name="Adriaenssens E.M."/>
            <person name="Foster-Nyarko E."/>
            <person name="Jarju S."/>
            <person name="Secka A."/>
            <person name="Antonio M."/>
            <person name="Oren A."/>
            <person name="Chaudhuri R.R."/>
            <person name="La Ragione R."/>
            <person name="Hildebrand F."/>
            <person name="Pallen M.J."/>
        </authorList>
    </citation>
    <scope>NUCLEOTIDE SEQUENCE</scope>
    <source>
        <strain evidence="3">CHK195-4489</strain>
    </source>
</reference>
<evidence type="ECO:0000313" key="3">
    <source>
        <dbReference type="EMBL" id="HIU30313.1"/>
    </source>
</evidence>
<organism evidence="3 4">
    <name type="scientific">Candidatus Egerieisoma faecipullorum</name>
    <dbReference type="NCBI Taxonomy" id="2840963"/>
    <lineage>
        <taxon>Bacteria</taxon>
        <taxon>Bacillati</taxon>
        <taxon>Bacillota</taxon>
        <taxon>Clostridia</taxon>
        <taxon>Eubacteriales</taxon>
        <taxon>Clostridiaceae</taxon>
        <taxon>Clostridiaceae incertae sedis</taxon>
        <taxon>Candidatus Egerieisoma</taxon>
    </lineage>
</organism>
<feature type="transmembrane region" description="Helical" evidence="2">
    <location>
        <begin position="32"/>
        <end position="55"/>
    </location>
</feature>
<comment type="caution">
    <text evidence="3">The sequence shown here is derived from an EMBL/GenBank/DDBJ whole genome shotgun (WGS) entry which is preliminary data.</text>
</comment>
<keyword evidence="2" id="KW-1133">Transmembrane helix</keyword>
<sequence length="138" mass="15518">MSSIYGNHNQYDGRRRPTKKTSYSEGDTRLRIAATAAIVNLAMSAVMVALSYLLISSPDSREIYTRFLFIPVAAFAGAFISFLLHKELFINAACNAAICLLVHLIFVDFSFWALLWLLFYLLNAFLGFLAALVVRTFH</sequence>
<proteinExistence type="predicted"/>
<feature type="transmembrane region" description="Helical" evidence="2">
    <location>
        <begin position="113"/>
        <end position="134"/>
    </location>
</feature>
<keyword evidence="2" id="KW-0472">Membrane</keyword>
<dbReference type="AlphaFoldDB" id="A0A9D1I8N8"/>
<keyword evidence="2" id="KW-0812">Transmembrane</keyword>